<reference evidence="1" key="2">
    <citation type="journal article" date="2015" name="Data Brief">
        <title>Shoot transcriptome of the giant reed, Arundo donax.</title>
        <authorList>
            <person name="Barrero R.A."/>
            <person name="Guerrero F.D."/>
            <person name="Moolhuijzen P."/>
            <person name="Goolsby J.A."/>
            <person name="Tidwell J."/>
            <person name="Bellgard S.E."/>
            <person name="Bellgard M.I."/>
        </authorList>
    </citation>
    <scope>NUCLEOTIDE SEQUENCE</scope>
    <source>
        <tissue evidence="1">Shoot tissue taken approximately 20 cm above the soil surface</tissue>
    </source>
</reference>
<accession>A0A0A9DBT5</accession>
<evidence type="ECO:0000313" key="1">
    <source>
        <dbReference type="EMBL" id="JAD85296.1"/>
    </source>
</evidence>
<dbReference type="EMBL" id="GBRH01212599">
    <property type="protein sequence ID" value="JAD85296.1"/>
    <property type="molecule type" value="Transcribed_RNA"/>
</dbReference>
<organism evidence="1">
    <name type="scientific">Arundo donax</name>
    <name type="common">Giant reed</name>
    <name type="synonym">Donax arundinaceus</name>
    <dbReference type="NCBI Taxonomy" id="35708"/>
    <lineage>
        <taxon>Eukaryota</taxon>
        <taxon>Viridiplantae</taxon>
        <taxon>Streptophyta</taxon>
        <taxon>Embryophyta</taxon>
        <taxon>Tracheophyta</taxon>
        <taxon>Spermatophyta</taxon>
        <taxon>Magnoliopsida</taxon>
        <taxon>Liliopsida</taxon>
        <taxon>Poales</taxon>
        <taxon>Poaceae</taxon>
        <taxon>PACMAD clade</taxon>
        <taxon>Arundinoideae</taxon>
        <taxon>Arundineae</taxon>
        <taxon>Arundo</taxon>
    </lineage>
</organism>
<proteinExistence type="predicted"/>
<dbReference type="AlphaFoldDB" id="A0A0A9DBT5"/>
<name>A0A0A9DBT5_ARUDO</name>
<reference evidence="1" key="1">
    <citation type="submission" date="2014-09" db="EMBL/GenBank/DDBJ databases">
        <authorList>
            <person name="Magalhaes I.L.F."/>
            <person name="Oliveira U."/>
            <person name="Santos F.R."/>
            <person name="Vidigal T.H.D.A."/>
            <person name="Brescovit A.D."/>
            <person name="Santos A.J."/>
        </authorList>
    </citation>
    <scope>NUCLEOTIDE SEQUENCE</scope>
    <source>
        <tissue evidence="1">Shoot tissue taken approximately 20 cm above the soil surface</tissue>
    </source>
</reference>
<protein>
    <submittedName>
        <fullName evidence="1">Uncharacterized protein</fullName>
    </submittedName>
</protein>
<sequence length="72" mass="8360">MSKPFNNFLRNKKITSKKFTYPLKKEKEIPFHFFGKAIWCPGSKNNYTNGTQRKGIMGPKKQIEYEISSISG</sequence>